<comment type="caution">
    <text evidence="1">The sequence shown here is derived from an EMBL/GenBank/DDBJ whole genome shotgun (WGS) entry which is preliminary data.</text>
</comment>
<dbReference type="Proteomes" id="UP000230481">
    <property type="component" value="Unassembled WGS sequence"/>
</dbReference>
<accession>A0A2M6WW07</accession>
<dbReference type="InterPro" id="IPR023168">
    <property type="entry name" value="GatB_Yqey_C_2"/>
</dbReference>
<name>A0A2M6WW07_9BACT</name>
<evidence type="ECO:0000313" key="2">
    <source>
        <dbReference type="Proteomes" id="UP000230481"/>
    </source>
</evidence>
<dbReference type="Gene3D" id="1.10.10.410">
    <property type="match status" value="1"/>
</dbReference>
<dbReference type="InterPro" id="IPR003789">
    <property type="entry name" value="Asn/Gln_tRNA_amidoTrase-B-like"/>
</dbReference>
<protein>
    <submittedName>
        <fullName evidence="1">Glutamyl-tRNA amidotransferase</fullName>
    </submittedName>
</protein>
<keyword evidence="1" id="KW-0808">Transferase</keyword>
<dbReference type="InterPro" id="IPR042184">
    <property type="entry name" value="YqeY/Aim41_N"/>
</dbReference>
<dbReference type="Gene3D" id="1.10.1510.10">
    <property type="entry name" value="Uncharacterised protein YqeY/AIM41 PF09424, N-terminal domain"/>
    <property type="match status" value="1"/>
</dbReference>
<dbReference type="GO" id="GO:0016884">
    <property type="term" value="F:carbon-nitrogen ligase activity, with glutamine as amido-N-donor"/>
    <property type="evidence" value="ECO:0007669"/>
    <property type="project" value="InterPro"/>
</dbReference>
<dbReference type="SUPFAM" id="SSF89095">
    <property type="entry name" value="GatB/YqeY motif"/>
    <property type="match status" value="1"/>
</dbReference>
<dbReference type="GO" id="GO:0016740">
    <property type="term" value="F:transferase activity"/>
    <property type="evidence" value="ECO:0007669"/>
    <property type="project" value="UniProtKB-KW"/>
</dbReference>
<reference evidence="2" key="1">
    <citation type="submission" date="2017-09" db="EMBL/GenBank/DDBJ databases">
        <title>Depth-based differentiation of microbial function through sediment-hosted aquifers and enrichment of novel symbionts in the deep terrestrial subsurface.</title>
        <authorList>
            <person name="Probst A.J."/>
            <person name="Ladd B."/>
            <person name="Jarett J.K."/>
            <person name="Geller-Mcgrath D.E."/>
            <person name="Sieber C.M.K."/>
            <person name="Emerson J.B."/>
            <person name="Anantharaman K."/>
            <person name="Thomas B.C."/>
            <person name="Malmstrom R."/>
            <person name="Stieglmeier M."/>
            <person name="Klingl A."/>
            <person name="Woyke T."/>
            <person name="Ryan C.M."/>
            <person name="Banfield J.F."/>
        </authorList>
    </citation>
    <scope>NUCLEOTIDE SEQUENCE [LARGE SCALE GENOMIC DNA]</scope>
</reference>
<dbReference type="InterPro" id="IPR019004">
    <property type="entry name" value="YqeY/Aim41"/>
</dbReference>
<dbReference type="PANTHER" id="PTHR28055:SF1">
    <property type="entry name" value="ALTERED INHERITANCE OF MITOCHONDRIA PROTEIN 41, MITOCHONDRIAL"/>
    <property type="match status" value="1"/>
</dbReference>
<dbReference type="EMBL" id="PFAA01000007">
    <property type="protein sequence ID" value="PIT96970.1"/>
    <property type="molecule type" value="Genomic_DNA"/>
</dbReference>
<dbReference type="AlphaFoldDB" id="A0A2M6WW07"/>
<proteinExistence type="predicted"/>
<gene>
    <name evidence="1" type="ORF">COT82_00285</name>
</gene>
<evidence type="ECO:0000313" key="1">
    <source>
        <dbReference type="EMBL" id="PIT96970.1"/>
    </source>
</evidence>
<dbReference type="Pfam" id="PF09424">
    <property type="entry name" value="YqeY"/>
    <property type="match status" value="1"/>
</dbReference>
<organism evidence="1 2">
    <name type="scientific">Candidatus Campbellbacteria bacterium CG10_big_fil_rev_8_21_14_0_10_35_52</name>
    <dbReference type="NCBI Taxonomy" id="1974527"/>
    <lineage>
        <taxon>Bacteria</taxon>
        <taxon>Candidatus Campbelliibacteriota</taxon>
    </lineage>
</organism>
<dbReference type="PANTHER" id="PTHR28055">
    <property type="entry name" value="ALTERED INHERITANCE OF MITOCHONDRIA PROTEIN 41, MITOCHONDRIAL"/>
    <property type="match status" value="1"/>
</dbReference>
<sequence length="150" mass="17022">MIHKQIKEKIKEALKARAEIQLSVFRGLLAAFINELVATKRKPNKELSDEEALSVIKKQAKQRKDSIEQFRNGGRNDLAEKEEKELVIISEYLPKEMSKEDIEKIAKSKKKELGINDKSKIGILMGALMKEFKGRADGAIVKEVADNLFL</sequence>